<proteinExistence type="predicted"/>
<dbReference type="EMBL" id="LXQA010059347">
    <property type="protein sequence ID" value="MCI05662.1"/>
    <property type="molecule type" value="Genomic_DNA"/>
</dbReference>
<sequence>VENHSADENLAKSCLPAVHVEKNSAQGVAGDIELGGFFLEDMPSNEIHPDILKAQKLEKIKRLSEKNLDKLDGIWKKQHWSLKKHNNYIGWALDM</sequence>
<keyword evidence="1" id="KW-0067">ATP-binding</keyword>
<accession>A0A392P1P2</accession>
<organism evidence="1 2">
    <name type="scientific">Trifolium medium</name>
    <dbReference type="NCBI Taxonomy" id="97028"/>
    <lineage>
        <taxon>Eukaryota</taxon>
        <taxon>Viridiplantae</taxon>
        <taxon>Streptophyta</taxon>
        <taxon>Embryophyta</taxon>
        <taxon>Tracheophyta</taxon>
        <taxon>Spermatophyta</taxon>
        <taxon>Magnoliopsida</taxon>
        <taxon>eudicotyledons</taxon>
        <taxon>Gunneridae</taxon>
        <taxon>Pentapetalae</taxon>
        <taxon>rosids</taxon>
        <taxon>fabids</taxon>
        <taxon>Fabales</taxon>
        <taxon>Fabaceae</taxon>
        <taxon>Papilionoideae</taxon>
        <taxon>50 kb inversion clade</taxon>
        <taxon>NPAAA clade</taxon>
        <taxon>Hologalegina</taxon>
        <taxon>IRL clade</taxon>
        <taxon>Trifolieae</taxon>
        <taxon>Trifolium</taxon>
    </lineage>
</organism>
<evidence type="ECO:0000313" key="1">
    <source>
        <dbReference type="EMBL" id="MCI05662.1"/>
    </source>
</evidence>
<protein>
    <submittedName>
        <fullName evidence="1">ATP-dependent RNA helicase DHX29-like</fullName>
    </submittedName>
</protein>
<feature type="non-terminal residue" evidence="1">
    <location>
        <position position="1"/>
    </location>
</feature>
<dbReference type="GO" id="GO:0004386">
    <property type="term" value="F:helicase activity"/>
    <property type="evidence" value="ECO:0007669"/>
    <property type="project" value="UniProtKB-KW"/>
</dbReference>
<keyword evidence="2" id="KW-1185">Reference proteome</keyword>
<dbReference type="AlphaFoldDB" id="A0A392P1P2"/>
<keyword evidence="1" id="KW-0347">Helicase</keyword>
<keyword evidence="1" id="KW-0378">Hydrolase</keyword>
<comment type="caution">
    <text evidence="1">The sequence shown here is derived from an EMBL/GenBank/DDBJ whole genome shotgun (WGS) entry which is preliminary data.</text>
</comment>
<keyword evidence="1" id="KW-0547">Nucleotide-binding</keyword>
<dbReference type="Proteomes" id="UP000265520">
    <property type="component" value="Unassembled WGS sequence"/>
</dbReference>
<name>A0A392P1P2_9FABA</name>
<evidence type="ECO:0000313" key="2">
    <source>
        <dbReference type="Proteomes" id="UP000265520"/>
    </source>
</evidence>
<reference evidence="1 2" key="1">
    <citation type="journal article" date="2018" name="Front. Plant Sci.">
        <title>Red Clover (Trifolium pratense) and Zigzag Clover (T. medium) - A Picture of Genomic Similarities and Differences.</title>
        <authorList>
            <person name="Dluhosova J."/>
            <person name="Istvanek J."/>
            <person name="Nedelnik J."/>
            <person name="Repkova J."/>
        </authorList>
    </citation>
    <scope>NUCLEOTIDE SEQUENCE [LARGE SCALE GENOMIC DNA]</scope>
    <source>
        <strain evidence="2">cv. 10/8</strain>
        <tissue evidence="1">Leaf</tissue>
    </source>
</reference>